<dbReference type="Gene3D" id="2.30.42.10">
    <property type="match status" value="1"/>
</dbReference>
<evidence type="ECO:0000256" key="4">
    <source>
        <dbReference type="ARBA" id="ARBA00022825"/>
    </source>
</evidence>
<dbReference type="InterPro" id="IPR029045">
    <property type="entry name" value="ClpP/crotonase-like_dom_sf"/>
</dbReference>
<dbReference type="PANTHER" id="PTHR32060">
    <property type="entry name" value="TAIL-SPECIFIC PROTEASE"/>
    <property type="match status" value="1"/>
</dbReference>
<dbReference type="PROSITE" id="PS50106">
    <property type="entry name" value="PDZ"/>
    <property type="match status" value="1"/>
</dbReference>
<dbReference type="GO" id="GO:0006508">
    <property type="term" value="P:proteolysis"/>
    <property type="evidence" value="ECO:0007669"/>
    <property type="project" value="UniProtKB-KW"/>
</dbReference>
<dbReference type="SUPFAM" id="SSF52096">
    <property type="entry name" value="ClpP/crotonase"/>
    <property type="match status" value="1"/>
</dbReference>
<feature type="chain" id="PRO_5003366120" evidence="6">
    <location>
        <begin position="28"/>
        <end position="448"/>
    </location>
</feature>
<dbReference type="Gene3D" id="3.30.750.44">
    <property type="match status" value="1"/>
</dbReference>
<dbReference type="SMART" id="SM00228">
    <property type="entry name" value="PDZ"/>
    <property type="match status" value="1"/>
</dbReference>
<evidence type="ECO:0000256" key="1">
    <source>
        <dbReference type="ARBA" id="ARBA00009179"/>
    </source>
</evidence>
<dbReference type="InterPro" id="IPR036034">
    <property type="entry name" value="PDZ_sf"/>
</dbReference>
<dbReference type="STRING" id="696127.midi_01044"/>
<reference evidence="8 9" key="1">
    <citation type="journal article" date="2011" name="Mol. Biol. Evol.">
        <title>Phylogenomic evidence for the presence of a flagellum and cbb3 oxidase in the free-living mitochondrial ancestor.</title>
        <authorList>
            <person name="Sassera D."/>
            <person name="Lo N."/>
            <person name="Epis S."/>
            <person name="D'Auria G."/>
            <person name="Montagna M."/>
            <person name="Comandatore F."/>
            <person name="Horner D."/>
            <person name="Pereto J."/>
            <person name="Luciano A.M."/>
            <person name="Franciosi F."/>
            <person name="Ferri E."/>
            <person name="Crotti E."/>
            <person name="Bazzocchi C."/>
            <person name="Daffonchio D."/>
            <person name="Sacchi L."/>
            <person name="Moya A."/>
            <person name="Latorre A."/>
            <person name="Bandi C."/>
        </authorList>
    </citation>
    <scope>NUCLEOTIDE SEQUENCE [LARGE SCALE GENOMIC DNA]</scope>
    <source>
        <strain evidence="8 9">IricVA</strain>
    </source>
</reference>
<dbReference type="Pfam" id="PF03572">
    <property type="entry name" value="Peptidase_S41"/>
    <property type="match status" value="1"/>
</dbReference>
<dbReference type="Proteomes" id="UP000006639">
    <property type="component" value="Chromosome"/>
</dbReference>
<dbReference type="EMBL" id="CP002130">
    <property type="protein sequence ID" value="AEI89321.1"/>
    <property type="molecule type" value="Genomic_DNA"/>
</dbReference>
<dbReference type="GO" id="GO:0007165">
    <property type="term" value="P:signal transduction"/>
    <property type="evidence" value="ECO:0007669"/>
    <property type="project" value="TreeGrafter"/>
</dbReference>
<accession>F7XTW2</accession>
<evidence type="ECO:0000256" key="2">
    <source>
        <dbReference type="ARBA" id="ARBA00022670"/>
    </source>
</evidence>
<dbReference type="GO" id="GO:0004252">
    <property type="term" value="F:serine-type endopeptidase activity"/>
    <property type="evidence" value="ECO:0007669"/>
    <property type="project" value="UniProtKB-EC"/>
</dbReference>
<evidence type="ECO:0000259" key="7">
    <source>
        <dbReference type="PROSITE" id="PS50106"/>
    </source>
</evidence>
<keyword evidence="9" id="KW-1185">Reference proteome</keyword>
<dbReference type="SMART" id="SM00245">
    <property type="entry name" value="TSPc"/>
    <property type="match status" value="1"/>
</dbReference>
<keyword evidence="4 5" id="KW-0720">Serine protease</keyword>
<organism evidence="8 9">
    <name type="scientific">Midichloria mitochondrii (strain IricVA)</name>
    <dbReference type="NCBI Taxonomy" id="696127"/>
    <lineage>
        <taxon>Bacteria</taxon>
        <taxon>Pseudomonadati</taxon>
        <taxon>Pseudomonadota</taxon>
        <taxon>Alphaproteobacteria</taxon>
        <taxon>Rickettsiales</taxon>
        <taxon>Candidatus Midichloriaceae</taxon>
        <taxon>Candidatus Midichloria</taxon>
    </lineage>
</organism>
<dbReference type="HOGENOM" id="CLU_017295_1_1_5"/>
<dbReference type="AlphaFoldDB" id="F7XTW2"/>
<keyword evidence="6" id="KW-0732">Signal</keyword>
<dbReference type="PANTHER" id="PTHR32060:SF30">
    <property type="entry name" value="CARBOXY-TERMINAL PROCESSING PROTEASE CTPA"/>
    <property type="match status" value="1"/>
</dbReference>
<dbReference type="EC" id="3.4.21.102" evidence="8"/>
<dbReference type="SUPFAM" id="SSF50156">
    <property type="entry name" value="PDZ domain-like"/>
    <property type="match status" value="1"/>
</dbReference>
<feature type="signal peptide" evidence="6">
    <location>
        <begin position="1"/>
        <end position="27"/>
    </location>
</feature>
<dbReference type="InterPro" id="IPR004447">
    <property type="entry name" value="Peptidase_S41A"/>
</dbReference>
<dbReference type="InterPro" id="IPR005151">
    <property type="entry name" value="Tail-specific_protease"/>
</dbReference>
<comment type="similarity">
    <text evidence="1 5">Belongs to the peptidase S41A family.</text>
</comment>
<dbReference type="Gene3D" id="3.90.226.10">
    <property type="entry name" value="2-enoyl-CoA Hydratase, Chain A, domain 1"/>
    <property type="match status" value="1"/>
</dbReference>
<dbReference type="CDD" id="cd06782">
    <property type="entry name" value="cpPDZ_CPP-like"/>
    <property type="match status" value="1"/>
</dbReference>
<dbReference type="FunFam" id="2.30.42.10:FF:000063">
    <property type="entry name" value="Peptidase, S41 family"/>
    <property type="match status" value="1"/>
</dbReference>
<evidence type="ECO:0000256" key="6">
    <source>
        <dbReference type="SAM" id="SignalP"/>
    </source>
</evidence>
<protein>
    <submittedName>
        <fullName evidence="8">Carboxyl-terminal protease</fullName>
        <ecNumber evidence="8">3.4.21.102</ecNumber>
    </submittedName>
</protein>
<evidence type="ECO:0000256" key="5">
    <source>
        <dbReference type="RuleBase" id="RU004404"/>
    </source>
</evidence>
<evidence type="ECO:0000313" key="8">
    <source>
        <dbReference type="EMBL" id="AEI89321.1"/>
    </source>
</evidence>
<dbReference type="InterPro" id="IPR041489">
    <property type="entry name" value="PDZ_6"/>
</dbReference>
<dbReference type="KEGG" id="mmn:midi_01044"/>
<dbReference type="GO" id="GO:0030288">
    <property type="term" value="C:outer membrane-bounded periplasmic space"/>
    <property type="evidence" value="ECO:0007669"/>
    <property type="project" value="TreeGrafter"/>
</dbReference>
<keyword evidence="3 5" id="KW-0378">Hydrolase</keyword>
<sequence>MRYLNKLMNLLKFLSFILFFCIGGALASNVTSSSKENGGFKLFNTVFNIVKLEYVEYLSDAKIFEYAAQGLLSLLDPHSAYLSPKSYQEMKNSTKGEFGGLGMELTMENGIIKVISPYEDSPAYKAGIRAGDYITMIDGKLVKGMNLGEASEKLRGEPGTKISLKIYRDSAGVIDVNLEREIIKITPVRSKTIAAGTVGYIKVSMFNNKAASTVKKDWLTMIKNNPNLLGLVLDLRSNPGGVLAQAKEVADLFLVGGDIVTVGSRNSEYNQVLKANGEDITKGLPIAVIINSGSASAAEIVAGALQDNKRALVVGVKSFGKGSVQKVIPLFNGAAVKITTSLYYTPSGTSIQAHGIVPDIVVPEATIKPLDKRGIAVSESSLIGHISKKPNTSSVLINSDNNNGLMLSSLFDSEESNDFQLLRAADVVKSMSLYKKTTVENNNAKKIK</sequence>
<gene>
    <name evidence="8" type="ordered locus">midi_01044</name>
</gene>
<dbReference type="Pfam" id="PF17820">
    <property type="entry name" value="PDZ_6"/>
    <property type="match status" value="1"/>
</dbReference>
<proteinExistence type="inferred from homology"/>
<evidence type="ECO:0000256" key="3">
    <source>
        <dbReference type="ARBA" id="ARBA00022801"/>
    </source>
</evidence>
<dbReference type="CDD" id="cd07560">
    <property type="entry name" value="Peptidase_S41_CPP"/>
    <property type="match status" value="1"/>
</dbReference>
<dbReference type="InterPro" id="IPR001478">
    <property type="entry name" value="PDZ"/>
</dbReference>
<feature type="domain" description="PDZ" evidence="7">
    <location>
        <begin position="87"/>
        <end position="155"/>
    </location>
</feature>
<keyword evidence="2 5" id="KW-0645">Protease</keyword>
<name>F7XTW2_MIDMI</name>
<dbReference type="NCBIfam" id="TIGR00225">
    <property type="entry name" value="prc"/>
    <property type="match status" value="1"/>
</dbReference>
<evidence type="ECO:0000313" key="9">
    <source>
        <dbReference type="Proteomes" id="UP000006639"/>
    </source>
</evidence>